<evidence type="ECO:0000313" key="2">
    <source>
        <dbReference type="EMBL" id="MFD2920901.1"/>
    </source>
</evidence>
<dbReference type="RefSeq" id="WP_386100156.1">
    <property type="nucleotide sequence ID" value="NZ_JBHUOZ010000003.1"/>
</dbReference>
<accession>A0ABW6A9B0</accession>
<feature type="signal peptide" evidence="1">
    <location>
        <begin position="1"/>
        <end position="18"/>
    </location>
</feature>
<dbReference type="EMBL" id="JBHUOZ010000003">
    <property type="protein sequence ID" value="MFD2920901.1"/>
    <property type="molecule type" value="Genomic_DNA"/>
</dbReference>
<reference evidence="3" key="1">
    <citation type="journal article" date="2019" name="Int. J. Syst. Evol. Microbiol.">
        <title>The Global Catalogue of Microorganisms (GCM) 10K type strain sequencing project: providing services to taxonomists for standard genome sequencing and annotation.</title>
        <authorList>
            <consortium name="The Broad Institute Genomics Platform"/>
            <consortium name="The Broad Institute Genome Sequencing Center for Infectious Disease"/>
            <person name="Wu L."/>
            <person name="Ma J."/>
        </authorList>
    </citation>
    <scope>NUCLEOTIDE SEQUENCE [LARGE SCALE GENOMIC DNA]</scope>
    <source>
        <strain evidence="3">KCTC 23299</strain>
    </source>
</reference>
<gene>
    <name evidence="2" type="ORF">ACFS6H_14350</name>
</gene>
<dbReference type="Proteomes" id="UP001597511">
    <property type="component" value="Unassembled WGS sequence"/>
</dbReference>
<keyword evidence="1" id="KW-0732">Signal</keyword>
<evidence type="ECO:0000313" key="3">
    <source>
        <dbReference type="Proteomes" id="UP001597511"/>
    </source>
</evidence>
<protein>
    <submittedName>
        <fullName evidence="2">Uncharacterized protein</fullName>
    </submittedName>
</protein>
<sequence>MNRRIFLQRSSMALASIAAIPLAVRSNNQQSSSTYALRNVTDKNKTVSYVFKVIHNGITGFATAKPAEKLLEVQVITLLDKTTGATKTVTVFYDITQVTKNSNGSSTYRIEAKFNEKVSGDSKPADALGKSLLIDCTTFSVLNILKKNNEVSLSLKYETGGSTSSGDDDDVCFLTTACVHHKGMADDCDELQTLRWLRDNYMANYAEGRNLLKAYRTEGPRMLKAMREFDNRPEILDYLHDHLVQPSVVLVKAGHYQAATDYYAAFVKEMMSKYLA</sequence>
<evidence type="ECO:0000256" key="1">
    <source>
        <dbReference type="SAM" id="SignalP"/>
    </source>
</evidence>
<organism evidence="2 3">
    <name type="scientific">Terrimonas rubra</name>
    <dbReference type="NCBI Taxonomy" id="1035890"/>
    <lineage>
        <taxon>Bacteria</taxon>
        <taxon>Pseudomonadati</taxon>
        <taxon>Bacteroidota</taxon>
        <taxon>Chitinophagia</taxon>
        <taxon>Chitinophagales</taxon>
        <taxon>Chitinophagaceae</taxon>
        <taxon>Terrimonas</taxon>
    </lineage>
</organism>
<comment type="caution">
    <text evidence="2">The sequence shown here is derived from an EMBL/GenBank/DDBJ whole genome shotgun (WGS) entry which is preliminary data.</text>
</comment>
<keyword evidence="3" id="KW-1185">Reference proteome</keyword>
<proteinExistence type="predicted"/>
<feature type="chain" id="PRO_5045144248" evidence="1">
    <location>
        <begin position="19"/>
        <end position="276"/>
    </location>
</feature>
<name>A0ABW6A9B0_9BACT</name>